<organism evidence="1 2">
    <name type="scientific">Dentiscutata heterogama</name>
    <dbReference type="NCBI Taxonomy" id="1316150"/>
    <lineage>
        <taxon>Eukaryota</taxon>
        <taxon>Fungi</taxon>
        <taxon>Fungi incertae sedis</taxon>
        <taxon>Mucoromycota</taxon>
        <taxon>Glomeromycotina</taxon>
        <taxon>Glomeromycetes</taxon>
        <taxon>Diversisporales</taxon>
        <taxon>Gigasporaceae</taxon>
        <taxon>Dentiscutata</taxon>
    </lineage>
</organism>
<dbReference type="Proteomes" id="UP000789702">
    <property type="component" value="Unassembled WGS sequence"/>
</dbReference>
<keyword evidence="2" id="KW-1185">Reference proteome</keyword>
<proteinExistence type="predicted"/>
<evidence type="ECO:0000313" key="2">
    <source>
        <dbReference type="Proteomes" id="UP000789702"/>
    </source>
</evidence>
<feature type="non-terminal residue" evidence="1">
    <location>
        <position position="152"/>
    </location>
</feature>
<protein>
    <submittedName>
        <fullName evidence="1">5330_t:CDS:1</fullName>
    </submittedName>
</protein>
<reference evidence="1" key="1">
    <citation type="submission" date="2021-06" db="EMBL/GenBank/DDBJ databases">
        <authorList>
            <person name="Kallberg Y."/>
            <person name="Tangrot J."/>
            <person name="Rosling A."/>
        </authorList>
    </citation>
    <scope>NUCLEOTIDE SEQUENCE</scope>
    <source>
        <strain evidence="1">IL203A</strain>
    </source>
</reference>
<name>A0ACA9NG37_9GLOM</name>
<sequence length="152" mass="17657">MAKSNLYIDLDESEWAIHGFGKTIREIIGFSLMTQDFKSLQKLGVFYTYQLINSEGSEMITWKQIKVLRNMPSKGKKAKWFQSLENILLADLLKRDLQEEWQLSSSNGLAMKIWLPNLSSDKSRVVKKSRKEIWVDISTPTSSVNDQENIRR</sequence>
<dbReference type="EMBL" id="CAJVPU010016478">
    <property type="protein sequence ID" value="CAG8653405.1"/>
    <property type="molecule type" value="Genomic_DNA"/>
</dbReference>
<accession>A0ACA9NG37</accession>
<gene>
    <name evidence="1" type="ORF">DHETER_LOCUS9407</name>
</gene>
<comment type="caution">
    <text evidence="1">The sequence shown here is derived from an EMBL/GenBank/DDBJ whole genome shotgun (WGS) entry which is preliminary data.</text>
</comment>
<evidence type="ECO:0000313" key="1">
    <source>
        <dbReference type="EMBL" id="CAG8653405.1"/>
    </source>
</evidence>